<sequence>MPEMADPPGAANEPVASPSVRAQLLATEHWSLLASRSTTQSEVLTRISMFLTLTSAALVSLALVGQANDFDGIFPSFAVVVLAIVLLVGLLTQLRVMNTMMEDLQYVIAMNVLRAAYAELDPGIERYFMSSRFDDLAGSRQTYYFLGPRGPSQVLGSSMTFIVAVNSTLLGLLTAAAAGFITASAELAAAIGAAVGLALFAFSLWRSTRVYFRFWKRYTPQFPTPPTPPV</sequence>
<evidence type="ECO:0000313" key="3">
    <source>
        <dbReference type="Proteomes" id="UP001501803"/>
    </source>
</evidence>
<dbReference type="RefSeq" id="WP_425562213.1">
    <property type="nucleotide sequence ID" value="NZ_BAABCN010000002.1"/>
</dbReference>
<evidence type="ECO:0008006" key="4">
    <source>
        <dbReference type="Google" id="ProtNLM"/>
    </source>
</evidence>
<name>A0ABP7K5D4_9MICO</name>
<evidence type="ECO:0000256" key="1">
    <source>
        <dbReference type="SAM" id="Phobius"/>
    </source>
</evidence>
<comment type="caution">
    <text evidence="2">The sequence shown here is derived from an EMBL/GenBank/DDBJ whole genome shotgun (WGS) entry which is preliminary data.</text>
</comment>
<feature type="transmembrane region" description="Helical" evidence="1">
    <location>
        <begin position="73"/>
        <end position="91"/>
    </location>
</feature>
<gene>
    <name evidence="2" type="ORF">GCM10022381_06640</name>
</gene>
<organism evidence="2 3">
    <name type="scientific">Leifsonia kafniensis</name>
    <dbReference type="NCBI Taxonomy" id="475957"/>
    <lineage>
        <taxon>Bacteria</taxon>
        <taxon>Bacillati</taxon>
        <taxon>Actinomycetota</taxon>
        <taxon>Actinomycetes</taxon>
        <taxon>Micrococcales</taxon>
        <taxon>Microbacteriaceae</taxon>
        <taxon>Leifsonia</taxon>
    </lineage>
</organism>
<keyword evidence="1" id="KW-0472">Membrane</keyword>
<evidence type="ECO:0000313" key="2">
    <source>
        <dbReference type="EMBL" id="GAA3865602.1"/>
    </source>
</evidence>
<accession>A0ABP7K5D4</accession>
<feature type="transmembrane region" description="Helical" evidence="1">
    <location>
        <begin position="43"/>
        <end position="67"/>
    </location>
</feature>
<keyword evidence="1" id="KW-0812">Transmembrane</keyword>
<keyword evidence="1" id="KW-1133">Transmembrane helix</keyword>
<protein>
    <recommendedName>
        <fullName evidence="4">ABC transporter ATP-binding protein</fullName>
    </recommendedName>
</protein>
<dbReference type="EMBL" id="BAABCN010000002">
    <property type="protein sequence ID" value="GAA3865602.1"/>
    <property type="molecule type" value="Genomic_DNA"/>
</dbReference>
<dbReference type="Proteomes" id="UP001501803">
    <property type="component" value="Unassembled WGS sequence"/>
</dbReference>
<feature type="transmembrane region" description="Helical" evidence="1">
    <location>
        <begin position="159"/>
        <end position="181"/>
    </location>
</feature>
<keyword evidence="3" id="KW-1185">Reference proteome</keyword>
<proteinExistence type="predicted"/>
<reference evidence="3" key="1">
    <citation type="journal article" date="2019" name="Int. J. Syst. Evol. Microbiol.">
        <title>The Global Catalogue of Microorganisms (GCM) 10K type strain sequencing project: providing services to taxonomists for standard genome sequencing and annotation.</title>
        <authorList>
            <consortium name="The Broad Institute Genomics Platform"/>
            <consortium name="The Broad Institute Genome Sequencing Center for Infectious Disease"/>
            <person name="Wu L."/>
            <person name="Ma J."/>
        </authorList>
    </citation>
    <scope>NUCLEOTIDE SEQUENCE [LARGE SCALE GENOMIC DNA]</scope>
    <source>
        <strain evidence="3">JCM 17021</strain>
    </source>
</reference>
<feature type="transmembrane region" description="Helical" evidence="1">
    <location>
        <begin position="187"/>
        <end position="205"/>
    </location>
</feature>